<protein>
    <submittedName>
        <fullName evidence="3">Chromosome segregation protein SMC</fullName>
    </submittedName>
</protein>
<dbReference type="Proteomes" id="UP001065174">
    <property type="component" value="Chromosome"/>
</dbReference>
<evidence type="ECO:0000313" key="4">
    <source>
        <dbReference type="Proteomes" id="UP001065174"/>
    </source>
</evidence>
<accession>A0ABY6CMV2</accession>
<feature type="transmembrane region" description="Helical" evidence="2">
    <location>
        <begin position="20"/>
        <end position="41"/>
    </location>
</feature>
<keyword evidence="2" id="KW-0472">Membrane</keyword>
<keyword evidence="2" id="KW-1133">Transmembrane helix</keyword>
<organism evidence="3 4">
    <name type="scientific">Reichenbachiella agarivorans</name>
    <dbReference type="NCBI Taxonomy" id="2979464"/>
    <lineage>
        <taxon>Bacteria</taxon>
        <taxon>Pseudomonadati</taxon>
        <taxon>Bacteroidota</taxon>
        <taxon>Cytophagia</taxon>
        <taxon>Cytophagales</taxon>
        <taxon>Reichenbachiellaceae</taxon>
        <taxon>Reichenbachiella</taxon>
    </lineage>
</organism>
<feature type="coiled-coil region" evidence="1">
    <location>
        <begin position="50"/>
        <end position="179"/>
    </location>
</feature>
<proteinExistence type="predicted"/>
<name>A0ABY6CMV2_9BACT</name>
<sequence length="307" mass="35032">MEINQKQQPKKQEAQSRKRVFIILVALVILALSVGFVYQLLQSLDLEEKNESTQQQLDAAYYELDSMSNELDTRILKIAQLGGEIDTLLQIKNQLEEEKKAFRKKAYGQINDLQEKVKGYKELLVNQDKEIERLKKMNAALLEENTELKDEANVLNESIKDLNTSRTELEKKVAVASQLKIDGMKILAVSSNGKEKDGEFKNRHIDHLKIQFDVLENHVAPIEGKNILVKITGPDSKVVFDVATGSGTFVFEGRESFYTVKKEILYDRNTQSLTFLYDKGSEYDLGKYTVEVYTDSYKMGQGSFVVK</sequence>
<keyword evidence="1" id="KW-0175">Coiled coil</keyword>
<evidence type="ECO:0000313" key="3">
    <source>
        <dbReference type="EMBL" id="UXP31714.1"/>
    </source>
</evidence>
<dbReference type="EMBL" id="CP106679">
    <property type="protein sequence ID" value="UXP31714.1"/>
    <property type="molecule type" value="Genomic_DNA"/>
</dbReference>
<reference evidence="3" key="1">
    <citation type="submission" date="2022-09" db="EMBL/GenBank/DDBJ databases">
        <title>Comparative genomics and taxonomic characterization of three novel marine species of genus Reichenbachiella exhibiting antioxidant and polysaccharide degradation activities.</title>
        <authorList>
            <person name="Muhammad N."/>
            <person name="Lee Y.-J."/>
            <person name="Ko J."/>
            <person name="Kim S.-G."/>
        </authorList>
    </citation>
    <scope>NUCLEOTIDE SEQUENCE</scope>
    <source>
        <strain evidence="3">BKB1-1</strain>
    </source>
</reference>
<gene>
    <name evidence="3" type="ORF">N6H18_15295</name>
</gene>
<evidence type="ECO:0000256" key="2">
    <source>
        <dbReference type="SAM" id="Phobius"/>
    </source>
</evidence>
<dbReference type="RefSeq" id="WP_262309153.1">
    <property type="nucleotide sequence ID" value="NZ_CP106679.1"/>
</dbReference>
<evidence type="ECO:0000256" key="1">
    <source>
        <dbReference type="SAM" id="Coils"/>
    </source>
</evidence>
<keyword evidence="4" id="KW-1185">Reference proteome</keyword>
<keyword evidence="2" id="KW-0812">Transmembrane</keyword>